<sequence>MKFPPRLSHWALRTAQGIAAVSLAATLNACGGGDDNTPAPATPVSTTSLQVVSFGDSLSDVGTYAPNIALEFGGGRFTTNPGQVWTQDVANFYGGTLVAAQTGGFGAPVINNPNGYGYAQGGALVTGGAAATNAAALTVPVHDQVQNYIAMHGGFNGNQLVLIQGGANDIIQGAIALQAGTATQAAVGTAVGKAATDLAALVATIVQAGATHVAVASVPNLAETPLTTLSTNPTLSASVFAPLVLLFNQTLAGTLNAQPGLMDKIAFIDTQTWLHNELGTFQSDGFTVSNTATACNLGQMIAKATADGQPNPSAFGSALFCSPQTLVAPNADQTYMFADQLHPTTHLYQVFATYAESVINAKYGLK</sequence>
<dbReference type="Gene3D" id="3.40.50.1110">
    <property type="entry name" value="SGNH hydrolase"/>
    <property type="match status" value="1"/>
</dbReference>
<organism evidence="3 4">
    <name type="scientific">Pararobbsia alpina</name>
    <dbReference type="NCBI Taxonomy" id="621374"/>
    <lineage>
        <taxon>Bacteria</taxon>
        <taxon>Pseudomonadati</taxon>
        <taxon>Pseudomonadota</taxon>
        <taxon>Betaproteobacteria</taxon>
        <taxon>Burkholderiales</taxon>
        <taxon>Burkholderiaceae</taxon>
        <taxon>Pararobbsia</taxon>
    </lineage>
</organism>
<dbReference type="EMBL" id="CADIKM010000003">
    <property type="protein sequence ID" value="CAB3780364.1"/>
    <property type="molecule type" value="Genomic_DNA"/>
</dbReference>
<keyword evidence="4" id="KW-1185">Reference proteome</keyword>
<dbReference type="PANTHER" id="PTHR45648">
    <property type="entry name" value="GDSL LIPASE/ACYLHYDROLASE FAMILY PROTEIN (AFU_ORTHOLOGUE AFUA_4G14700)"/>
    <property type="match status" value="1"/>
</dbReference>
<dbReference type="InterPro" id="IPR001087">
    <property type="entry name" value="GDSL"/>
</dbReference>
<dbReference type="RefSeq" id="WP_175103544.1">
    <property type="nucleotide sequence ID" value="NZ_CADIKM010000003.1"/>
</dbReference>
<feature type="chain" id="PRO_5028825880" description="Phospholipase/lecithinase/hemolysin" evidence="2">
    <location>
        <begin position="25"/>
        <end position="366"/>
    </location>
</feature>
<feature type="signal peptide" evidence="2">
    <location>
        <begin position="1"/>
        <end position="24"/>
    </location>
</feature>
<name>A0A6S7CHU9_9BURK</name>
<dbReference type="InterPro" id="IPR036514">
    <property type="entry name" value="SGNH_hydro_sf"/>
</dbReference>
<gene>
    <name evidence="3" type="ORF">LMG28138_01022</name>
</gene>
<dbReference type="GO" id="GO:0016788">
    <property type="term" value="F:hydrolase activity, acting on ester bonds"/>
    <property type="evidence" value="ECO:0007669"/>
    <property type="project" value="InterPro"/>
</dbReference>
<accession>A0A6S7CHU9</accession>
<evidence type="ECO:0000313" key="3">
    <source>
        <dbReference type="EMBL" id="CAB3780364.1"/>
    </source>
</evidence>
<keyword evidence="1" id="KW-0378">Hydrolase</keyword>
<protein>
    <recommendedName>
        <fullName evidence="5">Phospholipase/lecithinase/hemolysin</fullName>
    </recommendedName>
</protein>
<evidence type="ECO:0000256" key="1">
    <source>
        <dbReference type="ARBA" id="ARBA00022801"/>
    </source>
</evidence>
<proteinExistence type="predicted"/>
<evidence type="ECO:0000313" key="4">
    <source>
        <dbReference type="Proteomes" id="UP000494115"/>
    </source>
</evidence>
<dbReference type="CDD" id="cd01847">
    <property type="entry name" value="Triacylglycerol_lipase_like"/>
    <property type="match status" value="1"/>
</dbReference>
<dbReference type="Proteomes" id="UP000494115">
    <property type="component" value="Unassembled WGS sequence"/>
</dbReference>
<dbReference type="PANTHER" id="PTHR45648:SF22">
    <property type="entry name" value="GDSL LIPASE_ACYLHYDROLASE FAMILY PROTEIN (AFU_ORTHOLOGUE AFUA_4G14700)"/>
    <property type="match status" value="1"/>
</dbReference>
<evidence type="ECO:0008006" key="5">
    <source>
        <dbReference type="Google" id="ProtNLM"/>
    </source>
</evidence>
<dbReference type="SUPFAM" id="SSF52266">
    <property type="entry name" value="SGNH hydrolase"/>
    <property type="match status" value="1"/>
</dbReference>
<evidence type="ECO:0000256" key="2">
    <source>
        <dbReference type="SAM" id="SignalP"/>
    </source>
</evidence>
<keyword evidence="2" id="KW-0732">Signal</keyword>
<dbReference type="InterPro" id="IPR051058">
    <property type="entry name" value="GDSL_Est/Lipase"/>
</dbReference>
<dbReference type="AlphaFoldDB" id="A0A6S7CHU9"/>
<reference evidence="3 4" key="1">
    <citation type="submission" date="2020-04" db="EMBL/GenBank/DDBJ databases">
        <authorList>
            <person name="De Canck E."/>
        </authorList>
    </citation>
    <scope>NUCLEOTIDE SEQUENCE [LARGE SCALE GENOMIC DNA]</scope>
    <source>
        <strain evidence="3 4">LMG 28138</strain>
    </source>
</reference>
<dbReference type="Pfam" id="PF00657">
    <property type="entry name" value="Lipase_GDSL"/>
    <property type="match status" value="1"/>
</dbReference>